<comment type="caution">
    <text evidence="5">The sequence shown here is derived from an EMBL/GenBank/DDBJ whole genome shotgun (WGS) entry which is preliminary data.</text>
</comment>
<comment type="similarity">
    <text evidence="2">Belongs to the FlgN family.</text>
</comment>
<dbReference type="Pfam" id="PF05130">
    <property type="entry name" value="FlgN"/>
    <property type="match status" value="1"/>
</dbReference>
<dbReference type="SUPFAM" id="SSF140566">
    <property type="entry name" value="FlgN-like"/>
    <property type="match status" value="1"/>
</dbReference>
<keyword evidence="5" id="KW-0966">Cell projection</keyword>
<evidence type="ECO:0000256" key="2">
    <source>
        <dbReference type="ARBA" id="ARBA00007703"/>
    </source>
</evidence>
<accession>A0A7C3E6Y0</accession>
<dbReference type="GO" id="GO:0044780">
    <property type="term" value="P:bacterial-type flagellum assembly"/>
    <property type="evidence" value="ECO:0007669"/>
    <property type="project" value="InterPro"/>
</dbReference>
<keyword evidence="3" id="KW-1005">Bacterial flagellum biogenesis</keyword>
<dbReference type="EMBL" id="DSVL01000212">
    <property type="protein sequence ID" value="HFH29231.1"/>
    <property type="molecule type" value="Genomic_DNA"/>
</dbReference>
<evidence type="ECO:0000313" key="5">
    <source>
        <dbReference type="EMBL" id="HFH29231.1"/>
    </source>
</evidence>
<name>A0A7C3E6Y0_9SPIR</name>
<reference evidence="5" key="1">
    <citation type="journal article" date="2020" name="mSystems">
        <title>Genome- and Community-Level Interaction Insights into Carbon Utilization and Element Cycling Functions of Hydrothermarchaeota in Hydrothermal Sediment.</title>
        <authorList>
            <person name="Zhou Z."/>
            <person name="Liu Y."/>
            <person name="Xu W."/>
            <person name="Pan J."/>
            <person name="Luo Z.H."/>
            <person name="Li M."/>
        </authorList>
    </citation>
    <scope>NUCLEOTIDE SEQUENCE [LARGE SCALE GENOMIC DNA]</scope>
    <source>
        <strain evidence="5">SpSt-503</strain>
    </source>
</reference>
<feature type="coiled-coil region" evidence="4">
    <location>
        <begin position="93"/>
        <end position="142"/>
    </location>
</feature>
<dbReference type="InterPro" id="IPR007809">
    <property type="entry name" value="FlgN-like"/>
</dbReference>
<proteinExistence type="inferred from homology"/>
<dbReference type="InterPro" id="IPR036679">
    <property type="entry name" value="FlgN-like_sf"/>
</dbReference>
<evidence type="ECO:0000256" key="1">
    <source>
        <dbReference type="ARBA" id="ARBA00002397"/>
    </source>
</evidence>
<evidence type="ECO:0000256" key="4">
    <source>
        <dbReference type="SAM" id="Coils"/>
    </source>
</evidence>
<protein>
    <submittedName>
        <fullName evidence="5">Flagellar biosynthesis protein FlgN</fullName>
    </submittedName>
</protein>
<comment type="function">
    <text evidence="1">Required for the efficient initiation of filament assembly.</text>
</comment>
<gene>
    <name evidence="5" type="ORF">ENS59_06925</name>
</gene>
<keyword evidence="5" id="KW-0282">Flagellum</keyword>
<evidence type="ECO:0000256" key="3">
    <source>
        <dbReference type="ARBA" id="ARBA00022795"/>
    </source>
</evidence>
<organism evidence="5">
    <name type="scientific">Gracilinema caldarium</name>
    <dbReference type="NCBI Taxonomy" id="215591"/>
    <lineage>
        <taxon>Bacteria</taxon>
        <taxon>Pseudomonadati</taxon>
        <taxon>Spirochaetota</taxon>
        <taxon>Spirochaetia</taxon>
        <taxon>Spirochaetales</taxon>
        <taxon>Breznakiellaceae</taxon>
        <taxon>Gracilinema</taxon>
    </lineage>
</organism>
<keyword evidence="4" id="KW-0175">Coiled coil</keyword>
<keyword evidence="5" id="KW-0969">Cilium</keyword>
<dbReference type="AlphaFoldDB" id="A0A7C3E6Y0"/>
<sequence length="164" mass="19003">MASTESEVKKTALSEEELAHRVAILKRFRELLQEQRNRFQEYLIVLDKQKDVIEKGDTDALISHVELEEKIVSDIFAIQKVIDPLEDLYRASYPERETEVPKLKAALEELKNEAVQRSQRNRDLLSKRMDQLRSEIKTLRNNPFAARRSVYDNSGAASFVDIKG</sequence>